<dbReference type="GO" id="GO:0005886">
    <property type="term" value="C:plasma membrane"/>
    <property type="evidence" value="ECO:0007669"/>
    <property type="project" value="UniProtKB-SubCell"/>
</dbReference>
<keyword evidence="4 6" id="KW-1133">Transmembrane helix</keyword>
<evidence type="ECO:0000313" key="7">
    <source>
        <dbReference type="EMBL" id="RAI57758.1"/>
    </source>
</evidence>
<feature type="transmembrane region" description="Helical" evidence="6">
    <location>
        <begin position="34"/>
        <end position="55"/>
    </location>
</feature>
<dbReference type="OrthoDB" id="8444465at2"/>
<feature type="transmembrane region" description="Helical" evidence="6">
    <location>
        <begin position="156"/>
        <end position="176"/>
    </location>
</feature>
<evidence type="ECO:0000256" key="1">
    <source>
        <dbReference type="ARBA" id="ARBA00004651"/>
    </source>
</evidence>
<comment type="subcellular location">
    <subcellularLocation>
        <location evidence="1">Cell membrane</location>
        <topology evidence="1">Multi-pass membrane protein</topology>
    </subcellularLocation>
</comment>
<keyword evidence="3 6" id="KW-0812">Transmembrane</keyword>
<protein>
    <submittedName>
        <fullName evidence="7">Hydrogenase-4 component E</fullName>
    </submittedName>
</protein>
<evidence type="ECO:0000256" key="2">
    <source>
        <dbReference type="ARBA" id="ARBA00022475"/>
    </source>
</evidence>
<keyword evidence="5 6" id="KW-0472">Membrane</keyword>
<dbReference type="EMBL" id="QLIX01000014">
    <property type="protein sequence ID" value="RAI57758.1"/>
    <property type="molecule type" value="Genomic_DNA"/>
</dbReference>
<evidence type="ECO:0000256" key="6">
    <source>
        <dbReference type="SAM" id="Phobius"/>
    </source>
</evidence>
<evidence type="ECO:0000313" key="8">
    <source>
        <dbReference type="Proteomes" id="UP000249065"/>
    </source>
</evidence>
<feature type="transmembrane region" description="Helical" evidence="6">
    <location>
        <begin position="61"/>
        <end position="84"/>
    </location>
</feature>
<evidence type="ECO:0000256" key="5">
    <source>
        <dbReference type="ARBA" id="ARBA00023136"/>
    </source>
</evidence>
<dbReference type="Proteomes" id="UP000249065">
    <property type="component" value="Unassembled WGS sequence"/>
</dbReference>
<sequence>MSFGQLPYDVSHLLGGGMLLLSFVLLYQRRVGAVINALALQGGILALAAAWQALVQGAPQLYLTALIAFGAKAVLIPLALRTLLRRLDLHRTVETALGIGPSLVAGVALVALAILVVLPITAGSRAIAREDLALALSVVLLGMLMMITRRNAILQVAGLMTLENGLILAAVGVAGMPLVVELSTAALVMMLLVVGGVFVFQIRERFDTVDTGFLERHRGEAE</sequence>
<keyword evidence="2" id="KW-1003">Cell membrane</keyword>
<feature type="transmembrane region" description="Helical" evidence="6">
    <location>
        <begin position="96"/>
        <end position="120"/>
    </location>
</feature>
<feature type="transmembrane region" description="Helical" evidence="6">
    <location>
        <begin position="182"/>
        <end position="200"/>
    </location>
</feature>
<name>A0A327MC47_9PROT</name>
<feature type="transmembrane region" description="Helical" evidence="6">
    <location>
        <begin position="6"/>
        <end position="27"/>
    </location>
</feature>
<dbReference type="AlphaFoldDB" id="A0A327MC47"/>
<reference evidence="8" key="1">
    <citation type="submission" date="2018-06" db="EMBL/GenBank/DDBJ databases">
        <authorList>
            <person name="Khan S.A."/>
        </authorList>
    </citation>
    <scope>NUCLEOTIDE SEQUENCE [LARGE SCALE GENOMIC DNA]</scope>
    <source>
        <strain evidence="8">DB-1506</strain>
    </source>
</reference>
<proteinExistence type="predicted"/>
<keyword evidence="8" id="KW-1185">Reference proteome</keyword>
<comment type="caution">
    <text evidence="7">The sequence shown here is derived from an EMBL/GenBank/DDBJ whole genome shotgun (WGS) entry which is preliminary data.</text>
</comment>
<organism evidence="7 8">
    <name type="scientific">Roseicella frigidaeris</name>
    <dbReference type="NCBI Taxonomy" id="2230885"/>
    <lineage>
        <taxon>Bacteria</taxon>
        <taxon>Pseudomonadati</taxon>
        <taxon>Pseudomonadota</taxon>
        <taxon>Alphaproteobacteria</taxon>
        <taxon>Acetobacterales</taxon>
        <taxon>Roseomonadaceae</taxon>
        <taxon>Roseicella</taxon>
    </lineage>
</organism>
<dbReference type="RefSeq" id="WP_111471101.1">
    <property type="nucleotide sequence ID" value="NZ_QLIX01000014.1"/>
</dbReference>
<feature type="transmembrane region" description="Helical" evidence="6">
    <location>
        <begin position="132"/>
        <end position="149"/>
    </location>
</feature>
<accession>A0A327MC47</accession>
<evidence type="ECO:0000256" key="3">
    <source>
        <dbReference type="ARBA" id="ARBA00022692"/>
    </source>
</evidence>
<gene>
    <name evidence="7" type="ORF">DOO78_17225</name>
</gene>
<evidence type="ECO:0000256" key="4">
    <source>
        <dbReference type="ARBA" id="ARBA00022989"/>
    </source>
</evidence>
<dbReference type="InterPro" id="IPR038730">
    <property type="entry name" value="HyfE-like"/>
</dbReference>
<dbReference type="PANTHER" id="PTHR38601:SF1">
    <property type="entry name" value="HYDROGENASE-4 COMPONENT E"/>
    <property type="match status" value="1"/>
</dbReference>
<dbReference type="PANTHER" id="PTHR38601">
    <property type="entry name" value="HYDROGENASE-4 COMPONENT E"/>
    <property type="match status" value="1"/>
</dbReference>